<dbReference type="InterPro" id="IPR036397">
    <property type="entry name" value="RNaseH_sf"/>
</dbReference>
<reference evidence="3" key="1">
    <citation type="journal article" date="2011" name="Genome Biol.">
        <title>The draft genome of the carcinogenic human liver fluke Clonorchis sinensis.</title>
        <authorList>
            <person name="Wang X."/>
            <person name="Chen W."/>
            <person name="Huang Y."/>
            <person name="Sun J."/>
            <person name="Men J."/>
            <person name="Liu H."/>
            <person name="Luo F."/>
            <person name="Guo L."/>
            <person name="Lv X."/>
            <person name="Deng C."/>
            <person name="Zhou C."/>
            <person name="Fan Y."/>
            <person name="Li X."/>
            <person name="Huang L."/>
            <person name="Hu Y."/>
            <person name="Liang C."/>
            <person name="Hu X."/>
            <person name="Xu J."/>
            <person name="Yu X."/>
        </authorList>
    </citation>
    <scope>NUCLEOTIDE SEQUENCE [LARGE SCALE GENOMIC DNA]</scope>
    <source>
        <strain evidence="3">Henan</strain>
    </source>
</reference>
<evidence type="ECO:0000313" key="3">
    <source>
        <dbReference type="EMBL" id="GAA51680.1"/>
    </source>
</evidence>
<dbReference type="InterPro" id="IPR001584">
    <property type="entry name" value="Integrase_cat-core"/>
</dbReference>
<organism evidence="3 4">
    <name type="scientific">Clonorchis sinensis</name>
    <name type="common">Chinese liver fluke</name>
    <dbReference type="NCBI Taxonomy" id="79923"/>
    <lineage>
        <taxon>Eukaryota</taxon>
        <taxon>Metazoa</taxon>
        <taxon>Spiralia</taxon>
        <taxon>Lophotrochozoa</taxon>
        <taxon>Platyhelminthes</taxon>
        <taxon>Trematoda</taxon>
        <taxon>Digenea</taxon>
        <taxon>Opisthorchiida</taxon>
        <taxon>Opisthorchiata</taxon>
        <taxon>Opisthorchiidae</taxon>
        <taxon>Clonorchis</taxon>
    </lineage>
</organism>
<accession>G7YFE7</accession>
<name>G7YFE7_CLOSI</name>
<dbReference type="InterPro" id="IPR050951">
    <property type="entry name" value="Retrovirus_Pol_polyprotein"/>
</dbReference>
<dbReference type="AlphaFoldDB" id="G7YFE7"/>
<evidence type="ECO:0000256" key="1">
    <source>
        <dbReference type="SAM" id="MobiDB-lite"/>
    </source>
</evidence>
<dbReference type="SUPFAM" id="SSF53098">
    <property type="entry name" value="Ribonuclease H-like"/>
    <property type="match status" value="1"/>
</dbReference>
<keyword evidence="4" id="KW-1185">Reference proteome</keyword>
<evidence type="ECO:0000313" key="4">
    <source>
        <dbReference type="Proteomes" id="UP000008909"/>
    </source>
</evidence>
<proteinExistence type="predicted"/>
<dbReference type="GO" id="GO:0003676">
    <property type="term" value="F:nucleic acid binding"/>
    <property type="evidence" value="ECO:0007669"/>
    <property type="project" value="InterPro"/>
</dbReference>
<sequence length="178" mass="20262">MRHIVINHGVPKMILTDQGPCCESEEFRSCLKKLGIKRLRTAPYHPQTNGLPERNSRTIKGWLLAKGGNWQVDLLMVLLAHRASIQTTTDKSPFMLMYCRYPRLPVDREIGVWLVTRLFPEELGVERRKARENLTVVQECTGEKMASSKARPFPLGPKVKWKDRQNPERSGLGVAEAG</sequence>
<dbReference type="GO" id="GO:0015074">
    <property type="term" value="P:DNA integration"/>
    <property type="evidence" value="ECO:0007669"/>
    <property type="project" value="InterPro"/>
</dbReference>
<dbReference type="InterPro" id="IPR012337">
    <property type="entry name" value="RNaseH-like_sf"/>
</dbReference>
<dbReference type="Proteomes" id="UP000008909">
    <property type="component" value="Unassembled WGS sequence"/>
</dbReference>
<evidence type="ECO:0000259" key="2">
    <source>
        <dbReference type="PROSITE" id="PS50994"/>
    </source>
</evidence>
<dbReference type="Gene3D" id="3.30.420.10">
    <property type="entry name" value="Ribonuclease H-like superfamily/Ribonuclease H"/>
    <property type="match status" value="1"/>
</dbReference>
<dbReference type="PANTHER" id="PTHR37984">
    <property type="entry name" value="PROTEIN CBG26694"/>
    <property type="match status" value="1"/>
</dbReference>
<dbReference type="PROSITE" id="PS50994">
    <property type="entry name" value="INTEGRASE"/>
    <property type="match status" value="1"/>
</dbReference>
<feature type="region of interest" description="Disordered" evidence="1">
    <location>
        <begin position="143"/>
        <end position="178"/>
    </location>
</feature>
<feature type="domain" description="Integrase catalytic" evidence="2">
    <location>
        <begin position="1"/>
        <end position="60"/>
    </location>
</feature>
<dbReference type="PANTHER" id="PTHR37984:SF5">
    <property type="entry name" value="PROTEIN NYNRIN-LIKE"/>
    <property type="match status" value="1"/>
</dbReference>
<gene>
    <name evidence="3" type="ORF">CLF_106615</name>
</gene>
<reference key="2">
    <citation type="submission" date="2011-10" db="EMBL/GenBank/DDBJ databases">
        <title>The genome and transcriptome sequence of Clonorchis sinensis provide insights into the carcinogenic liver fluke.</title>
        <authorList>
            <person name="Wang X."/>
            <person name="Huang Y."/>
            <person name="Chen W."/>
            <person name="Liu H."/>
            <person name="Guo L."/>
            <person name="Chen Y."/>
            <person name="Luo F."/>
            <person name="Zhou W."/>
            <person name="Sun J."/>
            <person name="Mao Q."/>
            <person name="Liang P."/>
            <person name="Zhou C."/>
            <person name="Tian Y."/>
            <person name="Men J."/>
            <person name="Lv X."/>
            <person name="Huang L."/>
            <person name="Zhou J."/>
            <person name="Hu Y."/>
            <person name="Li R."/>
            <person name="Zhang F."/>
            <person name="Lei H."/>
            <person name="Li X."/>
            <person name="Hu X."/>
            <person name="Liang C."/>
            <person name="Xu J."/>
            <person name="Wu Z."/>
            <person name="Yu X."/>
        </authorList>
    </citation>
    <scope>NUCLEOTIDE SEQUENCE</scope>
    <source>
        <strain>Henan</strain>
    </source>
</reference>
<protein>
    <submittedName>
        <fullName evidence="3">Transposon Ty3-G gap-Pol polyprotein</fullName>
    </submittedName>
</protein>
<dbReference type="EMBL" id="DF143186">
    <property type="protein sequence ID" value="GAA51680.1"/>
    <property type="molecule type" value="Genomic_DNA"/>
</dbReference>